<evidence type="ECO:0008006" key="3">
    <source>
        <dbReference type="Google" id="ProtNLM"/>
    </source>
</evidence>
<name>Q217Y5_RHOPB</name>
<dbReference type="KEGG" id="rpc:RPC_1742"/>
<sequence length="314" mass="33906">MAATAALAAVAELALSGGALQAAQFNWVAIAPHVSVLRQATYKTPSGAEIKFTAVRFHLGYVRLRLVGTAEAVAAGREVKDGIAKSIVNGEQKAELLSYSLEGVFGHLKDKPLVLGAVGWAVSQRSPVQLGLLKIKGHTASNLVARSTFSAVLCLHDEAGYPGYDATVPVLFSSNDITKLNPRAAKCRDAVQVGPRIVEEGARRGITEAELRTPRYQRGIFFVDDPHRNDWPEKSRDSARNGYLLVTHNKVHLYDLQTMLLEKDLYNGGDPHWAVNVAGDDQTGLLINDGAEPELIENTLATVGSALIVEHRNN</sequence>
<evidence type="ECO:0000313" key="2">
    <source>
        <dbReference type="EMBL" id="ABD87301.1"/>
    </source>
</evidence>
<feature type="chain" id="PRO_5004199433" description="Phosphodiester glycosidase domain-containing protein" evidence="1">
    <location>
        <begin position="23"/>
        <end position="314"/>
    </location>
</feature>
<dbReference type="EMBL" id="CP000301">
    <property type="protein sequence ID" value="ABD87301.1"/>
    <property type="molecule type" value="Genomic_DNA"/>
</dbReference>
<keyword evidence="1" id="KW-0732">Signal</keyword>
<protein>
    <recommendedName>
        <fullName evidence="3">Phosphodiester glycosidase domain-containing protein</fullName>
    </recommendedName>
</protein>
<evidence type="ECO:0000256" key="1">
    <source>
        <dbReference type="SAM" id="SignalP"/>
    </source>
</evidence>
<proteinExistence type="predicted"/>
<organism evidence="2">
    <name type="scientific">Rhodopseudomonas palustris (strain BisB18)</name>
    <dbReference type="NCBI Taxonomy" id="316056"/>
    <lineage>
        <taxon>Bacteria</taxon>
        <taxon>Pseudomonadati</taxon>
        <taxon>Pseudomonadota</taxon>
        <taxon>Alphaproteobacteria</taxon>
        <taxon>Hyphomicrobiales</taxon>
        <taxon>Nitrobacteraceae</taxon>
        <taxon>Rhodopseudomonas</taxon>
    </lineage>
</organism>
<gene>
    <name evidence="2" type="ordered locus">RPC_1742</name>
</gene>
<feature type="signal peptide" evidence="1">
    <location>
        <begin position="1"/>
        <end position="22"/>
    </location>
</feature>
<dbReference type="STRING" id="316056.RPC_1742"/>
<dbReference type="HOGENOM" id="CLU_885298_0_0_5"/>
<reference evidence="2" key="1">
    <citation type="submission" date="2006-03" db="EMBL/GenBank/DDBJ databases">
        <title>Complete sequence of Rhodopseudomonas palustris BisB18.</title>
        <authorList>
            <consortium name="US DOE Joint Genome Institute"/>
            <person name="Copeland A."/>
            <person name="Lucas S."/>
            <person name="Lapidus A."/>
            <person name="Barry K."/>
            <person name="Detter J.C."/>
            <person name="Glavina del Rio T."/>
            <person name="Hammon N."/>
            <person name="Israni S."/>
            <person name="Dalin E."/>
            <person name="Tice H."/>
            <person name="Pitluck S."/>
            <person name="Chain P."/>
            <person name="Malfatti S."/>
            <person name="Shin M."/>
            <person name="Vergez L."/>
            <person name="Schmutz J."/>
            <person name="Larimer F."/>
            <person name="Land M."/>
            <person name="Hauser L."/>
            <person name="Pelletier D.A."/>
            <person name="Kyrpides N."/>
            <person name="Anderson I."/>
            <person name="Oda Y."/>
            <person name="Harwood C.S."/>
            <person name="Richardson P."/>
        </authorList>
    </citation>
    <scope>NUCLEOTIDE SEQUENCE [LARGE SCALE GENOMIC DNA]</scope>
    <source>
        <strain evidence="2">BisB18</strain>
    </source>
</reference>
<dbReference type="RefSeq" id="WP_011472205.1">
    <property type="nucleotide sequence ID" value="NC_007925.1"/>
</dbReference>
<dbReference type="eggNOG" id="ENOG5032J5Z">
    <property type="taxonomic scope" value="Bacteria"/>
</dbReference>
<dbReference type="AlphaFoldDB" id="Q217Y5"/>
<accession>Q217Y5</accession>